<dbReference type="EMBL" id="JASJQH010010639">
    <property type="protein sequence ID" value="KAK9670808.1"/>
    <property type="molecule type" value="Genomic_DNA"/>
</dbReference>
<dbReference type="InterPro" id="IPR025777">
    <property type="entry name" value="GMPS_ATP_PPase_dom"/>
</dbReference>
<keyword evidence="5 6" id="KW-0067">ATP-binding</keyword>
<evidence type="ECO:0000256" key="2">
    <source>
        <dbReference type="ARBA" id="ARBA00022741"/>
    </source>
</evidence>
<feature type="domain" description="GMPS ATP-PPase" evidence="7">
    <location>
        <begin position="36"/>
        <end position="114"/>
    </location>
</feature>
<evidence type="ECO:0000313" key="9">
    <source>
        <dbReference type="Proteomes" id="UP001479436"/>
    </source>
</evidence>
<keyword evidence="3 6" id="KW-0332">GMP biosynthesis</keyword>
<proteinExistence type="predicted"/>
<dbReference type="EC" id="6.3.5.2" evidence="8"/>
<accession>A0ABR2VL61</accession>
<dbReference type="GO" id="GO:0003922">
    <property type="term" value="F:GMP synthase (glutamine-hydrolyzing) activity"/>
    <property type="evidence" value="ECO:0007669"/>
    <property type="project" value="UniProtKB-EC"/>
</dbReference>
<evidence type="ECO:0000256" key="1">
    <source>
        <dbReference type="ARBA" id="ARBA00022598"/>
    </source>
</evidence>
<dbReference type="Gene3D" id="3.40.50.620">
    <property type="entry name" value="HUPs"/>
    <property type="match status" value="1"/>
</dbReference>
<evidence type="ECO:0000256" key="4">
    <source>
        <dbReference type="ARBA" id="ARBA00022755"/>
    </source>
</evidence>
<protein>
    <submittedName>
        <fullName evidence="8">GMP synthase (Glutamine-hydrolyzing)</fullName>
        <ecNumber evidence="8">6.3.5.2</ecNumber>
    </submittedName>
</protein>
<dbReference type="Proteomes" id="UP001479436">
    <property type="component" value="Unassembled WGS sequence"/>
</dbReference>
<dbReference type="SUPFAM" id="SSF52402">
    <property type="entry name" value="Adenine nucleotide alpha hydrolases-like"/>
    <property type="match status" value="1"/>
</dbReference>
<dbReference type="PANTHER" id="PTHR11922">
    <property type="entry name" value="GMP SYNTHASE-RELATED"/>
    <property type="match status" value="1"/>
</dbReference>
<gene>
    <name evidence="8" type="primary">GUA1_3</name>
    <name evidence="8" type="ORF">K7432_017431</name>
</gene>
<keyword evidence="4 6" id="KW-0658">Purine biosynthesis</keyword>
<evidence type="ECO:0000313" key="8">
    <source>
        <dbReference type="EMBL" id="KAK9670808.1"/>
    </source>
</evidence>
<reference evidence="8 9" key="1">
    <citation type="submission" date="2023-04" db="EMBL/GenBank/DDBJ databases">
        <title>Genome of Basidiobolus ranarum AG-B5.</title>
        <authorList>
            <person name="Stajich J.E."/>
            <person name="Carter-House D."/>
            <person name="Gryganskyi A."/>
        </authorList>
    </citation>
    <scope>NUCLEOTIDE SEQUENCE [LARGE SCALE GENOMIC DNA]</scope>
    <source>
        <strain evidence="8 9">AG-B5</strain>
    </source>
</reference>
<evidence type="ECO:0000259" key="7">
    <source>
        <dbReference type="PROSITE" id="PS51553"/>
    </source>
</evidence>
<dbReference type="PANTHER" id="PTHR11922:SF2">
    <property type="entry name" value="GMP SYNTHASE [GLUTAMINE-HYDROLYZING]"/>
    <property type="match status" value="1"/>
</dbReference>
<feature type="binding site" evidence="6">
    <location>
        <begin position="64"/>
        <end position="70"/>
    </location>
    <ligand>
        <name>ATP</name>
        <dbReference type="ChEBI" id="CHEBI:30616"/>
    </ligand>
</feature>
<evidence type="ECO:0000256" key="6">
    <source>
        <dbReference type="PROSITE-ProRule" id="PRU00886"/>
    </source>
</evidence>
<evidence type="ECO:0000256" key="3">
    <source>
        <dbReference type="ARBA" id="ARBA00022749"/>
    </source>
</evidence>
<keyword evidence="1 8" id="KW-0436">Ligase</keyword>
<dbReference type="InterPro" id="IPR014729">
    <property type="entry name" value="Rossmann-like_a/b/a_fold"/>
</dbReference>
<name>A0ABR2VL61_9FUNG</name>
<keyword evidence="2 6" id="KW-0547">Nucleotide-binding</keyword>
<dbReference type="PROSITE" id="PS51553">
    <property type="entry name" value="GMPS_ATP_PPASE"/>
    <property type="match status" value="1"/>
</dbReference>
<keyword evidence="9" id="KW-1185">Reference proteome</keyword>
<comment type="caution">
    <text evidence="8">The sequence shown here is derived from an EMBL/GenBank/DDBJ whole genome shotgun (WGS) entry which is preliminary data.</text>
</comment>
<evidence type="ECO:0000256" key="5">
    <source>
        <dbReference type="ARBA" id="ARBA00022840"/>
    </source>
</evidence>
<sequence length="114" mass="12604">MRRDISSVFIPSCSYPYGLALFKNSVIDVSKCKANWTMKSFINKEIKRIRRIAAPTTQGVGAISGGVDFTITAQLITVIIGDYLHDILIENGAERLNECQDVKGTLGERSSYIC</sequence>
<organism evidence="8 9">
    <name type="scientific">Basidiobolus ranarum</name>
    <dbReference type="NCBI Taxonomy" id="34480"/>
    <lineage>
        <taxon>Eukaryota</taxon>
        <taxon>Fungi</taxon>
        <taxon>Fungi incertae sedis</taxon>
        <taxon>Zoopagomycota</taxon>
        <taxon>Entomophthoromycotina</taxon>
        <taxon>Basidiobolomycetes</taxon>
        <taxon>Basidiobolales</taxon>
        <taxon>Basidiobolaceae</taxon>
        <taxon>Basidiobolus</taxon>
    </lineage>
</organism>